<evidence type="ECO:0000256" key="8">
    <source>
        <dbReference type="SAM" id="Phobius"/>
    </source>
</evidence>
<evidence type="ECO:0000256" key="7">
    <source>
        <dbReference type="ARBA" id="ARBA00023136"/>
    </source>
</evidence>
<feature type="transmembrane region" description="Helical" evidence="8">
    <location>
        <begin position="138"/>
        <end position="157"/>
    </location>
</feature>
<dbReference type="InterPro" id="IPR009445">
    <property type="entry name" value="TMEM85/Emc4"/>
</dbReference>
<dbReference type="PANTHER" id="PTHR19315">
    <property type="entry name" value="ER MEMBRANE PROTEIN COMPLEX SUBUNIT 4"/>
    <property type="match status" value="1"/>
</dbReference>
<dbReference type="EMBL" id="KQ001655">
    <property type="protein sequence ID" value="KJP88997.1"/>
    <property type="molecule type" value="Genomic_DNA"/>
</dbReference>
<dbReference type="GO" id="GO:0005789">
    <property type="term" value="C:endoplasmic reticulum membrane"/>
    <property type="evidence" value="ECO:0007669"/>
    <property type="project" value="UniProtKB-SubCell"/>
</dbReference>
<dbReference type="AlphaFoldDB" id="A0A0D9QQC0"/>
<evidence type="ECO:0000313" key="10">
    <source>
        <dbReference type="Proteomes" id="UP000054561"/>
    </source>
</evidence>
<reference evidence="9 10" key="1">
    <citation type="submission" date="2014-03" db="EMBL/GenBank/DDBJ databases">
        <title>The Genome Sequence of Plasmodium fragile nilgiri.</title>
        <authorList>
            <consortium name="The Broad Institute Genomics Platform"/>
            <consortium name="The Broad Institute Genome Sequencing Center for Infectious Disease"/>
            <person name="Neafsey D."/>
            <person name="Duraisingh M."/>
            <person name="Young S.K."/>
            <person name="Zeng Q."/>
            <person name="Gargeya S."/>
            <person name="Abouelleil A."/>
            <person name="Alvarado L."/>
            <person name="Chapman S.B."/>
            <person name="Gainer-Dewar J."/>
            <person name="Goldberg J."/>
            <person name="Griggs A."/>
            <person name="Gujja S."/>
            <person name="Hansen M."/>
            <person name="Howarth C."/>
            <person name="Imamovic A."/>
            <person name="Larimer J."/>
            <person name="Pearson M."/>
            <person name="Poon T.W."/>
            <person name="Priest M."/>
            <person name="Roberts A."/>
            <person name="Saif S."/>
            <person name="Shea T."/>
            <person name="Sykes S."/>
            <person name="Wortman J."/>
            <person name="Nusbaum C."/>
            <person name="Birren B."/>
        </authorList>
    </citation>
    <scope>NUCLEOTIDE SEQUENCE [LARGE SCALE GENOMIC DNA]</scope>
    <source>
        <strain evidence="10">nilgiri</strain>
    </source>
</reference>
<name>A0A0D9QQC0_PLAFR</name>
<keyword evidence="10" id="KW-1185">Reference proteome</keyword>
<dbReference type="RefSeq" id="XP_012334348.1">
    <property type="nucleotide sequence ID" value="XM_012478925.1"/>
</dbReference>
<keyword evidence="6 8" id="KW-1133">Transmembrane helix</keyword>
<evidence type="ECO:0000256" key="4">
    <source>
        <dbReference type="ARBA" id="ARBA00022692"/>
    </source>
</evidence>
<dbReference type="GeneID" id="24266603"/>
<feature type="transmembrane region" description="Helical" evidence="8">
    <location>
        <begin position="99"/>
        <end position="117"/>
    </location>
</feature>
<gene>
    <name evidence="9" type="ORF">AK88_01289</name>
</gene>
<protein>
    <recommendedName>
        <fullName evidence="3">ER membrane protein complex subunit 4</fullName>
    </recommendedName>
</protein>
<evidence type="ECO:0000256" key="5">
    <source>
        <dbReference type="ARBA" id="ARBA00022824"/>
    </source>
</evidence>
<dbReference type="VEuPathDB" id="PlasmoDB:AK88_01289"/>
<evidence type="ECO:0000256" key="2">
    <source>
        <dbReference type="ARBA" id="ARBA00007715"/>
    </source>
</evidence>
<dbReference type="OrthoDB" id="369569at2759"/>
<sequence length="191" mass="21814">MSRWDFNLKKYDEKCEGTTEPFGYKFEKDVRGSYGAGDSYLKVEKNINNLHKINKNEENKSSTSSSMSEKVLEKKAWGICLNAFKGLVMNIFVMFMSGGASGIFGIIFIVYSVYNILKSLLNINDAFKSVETNSNQKFLPQKICFAILNFLVFLYIMNVCSNSGLLPIRSADYFYFIPHQTIRQKAMSTVF</sequence>
<dbReference type="Pfam" id="PF06417">
    <property type="entry name" value="EMC4"/>
    <property type="match status" value="1"/>
</dbReference>
<organism evidence="9 10">
    <name type="scientific">Plasmodium fragile</name>
    <dbReference type="NCBI Taxonomy" id="5857"/>
    <lineage>
        <taxon>Eukaryota</taxon>
        <taxon>Sar</taxon>
        <taxon>Alveolata</taxon>
        <taxon>Apicomplexa</taxon>
        <taxon>Aconoidasida</taxon>
        <taxon>Haemosporida</taxon>
        <taxon>Plasmodiidae</taxon>
        <taxon>Plasmodium</taxon>
        <taxon>Plasmodium (Plasmodium)</taxon>
    </lineage>
</organism>
<keyword evidence="5" id="KW-0256">Endoplasmic reticulum</keyword>
<evidence type="ECO:0000256" key="6">
    <source>
        <dbReference type="ARBA" id="ARBA00022989"/>
    </source>
</evidence>
<accession>A0A0D9QQC0</accession>
<comment type="similarity">
    <text evidence="2">Belongs to the EMC4 family.</text>
</comment>
<evidence type="ECO:0000256" key="1">
    <source>
        <dbReference type="ARBA" id="ARBA00004477"/>
    </source>
</evidence>
<dbReference type="Proteomes" id="UP000054561">
    <property type="component" value="Unassembled WGS sequence"/>
</dbReference>
<comment type="subcellular location">
    <subcellularLocation>
        <location evidence="1">Endoplasmic reticulum membrane</location>
        <topology evidence="1">Multi-pass membrane protein</topology>
    </subcellularLocation>
</comment>
<evidence type="ECO:0000256" key="3">
    <source>
        <dbReference type="ARBA" id="ARBA00020820"/>
    </source>
</evidence>
<proteinExistence type="inferred from homology"/>
<dbReference type="OMA" id="MNIFVMF"/>
<keyword evidence="4 8" id="KW-0812">Transmembrane</keyword>
<evidence type="ECO:0000313" key="9">
    <source>
        <dbReference type="EMBL" id="KJP88997.1"/>
    </source>
</evidence>
<keyword evidence="7 8" id="KW-0472">Membrane</keyword>